<evidence type="ECO:0000256" key="1">
    <source>
        <dbReference type="ARBA" id="ARBA00022737"/>
    </source>
</evidence>
<protein>
    <submittedName>
        <fullName evidence="5">Ankyrin</fullName>
    </submittedName>
</protein>
<dbReference type="InterPro" id="IPR002110">
    <property type="entry name" value="Ankyrin_rpt"/>
</dbReference>
<dbReference type="AlphaFoldDB" id="A0A6A6H6N7"/>
<feature type="compositionally biased region" description="Polar residues" evidence="4">
    <location>
        <begin position="153"/>
        <end position="170"/>
    </location>
</feature>
<evidence type="ECO:0000313" key="6">
    <source>
        <dbReference type="Proteomes" id="UP000800092"/>
    </source>
</evidence>
<evidence type="ECO:0000256" key="3">
    <source>
        <dbReference type="PROSITE-ProRule" id="PRU00023"/>
    </source>
</evidence>
<reference evidence="5" key="1">
    <citation type="journal article" date="2020" name="Stud. Mycol.">
        <title>101 Dothideomycetes genomes: a test case for predicting lifestyles and emergence of pathogens.</title>
        <authorList>
            <person name="Haridas S."/>
            <person name="Albert R."/>
            <person name="Binder M."/>
            <person name="Bloem J."/>
            <person name="Labutti K."/>
            <person name="Salamov A."/>
            <person name="Andreopoulos B."/>
            <person name="Baker S."/>
            <person name="Barry K."/>
            <person name="Bills G."/>
            <person name="Bluhm B."/>
            <person name="Cannon C."/>
            <person name="Castanera R."/>
            <person name="Culley D."/>
            <person name="Daum C."/>
            <person name="Ezra D."/>
            <person name="Gonzalez J."/>
            <person name="Henrissat B."/>
            <person name="Kuo A."/>
            <person name="Liang C."/>
            <person name="Lipzen A."/>
            <person name="Lutzoni F."/>
            <person name="Magnuson J."/>
            <person name="Mondo S."/>
            <person name="Nolan M."/>
            <person name="Ohm R."/>
            <person name="Pangilinan J."/>
            <person name="Park H.-J."/>
            <person name="Ramirez L."/>
            <person name="Alfaro M."/>
            <person name="Sun H."/>
            <person name="Tritt A."/>
            <person name="Yoshinaga Y."/>
            <person name="Zwiers L.-H."/>
            <person name="Turgeon B."/>
            <person name="Goodwin S."/>
            <person name="Spatafora J."/>
            <person name="Crous P."/>
            <person name="Grigoriev I."/>
        </authorList>
    </citation>
    <scope>NUCLEOTIDE SEQUENCE</scope>
    <source>
        <strain evidence="5">Tuck. ex Michener</strain>
    </source>
</reference>
<evidence type="ECO:0000313" key="5">
    <source>
        <dbReference type="EMBL" id="KAF2233607.1"/>
    </source>
</evidence>
<feature type="repeat" description="ANK" evidence="3">
    <location>
        <begin position="35"/>
        <end position="67"/>
    </location>
</feature>
<feature type="compositionally biased region" description="Polar residues" evidence="4">
    <location>
        <begin position="189"/>
        <end position="200"/>
    </location>
</feature>
<keyword evidence="2 3" id="KW-0040">ANK repeat</keyword>
<dbReference type="InterPro" id="IPR050889">
    <property type="entry name" value="Dendritic_Spine_Reg/Scaffold"/>
</dbReference>
<feature type="repeat" description="ANK" evidence="3">
    <location>
        <begin position="2"/>
        <end position="34"/>
    </location>
</feature>
<dbReference type="EMBL" id="ML991805">
    <property type="protein sequence ID" value="KAF2233607.1"/>
    <property type="molecule type" value="Genomic_DNA"/>
</dbReference>
<dbReference type="PANTHER" id="PTHR24166:SF48">
    <property type="entry name" value="PROTEIN VAPYRIN"/>
    <property type="match status" value="1"/>
</dbReference>
<dbReference type="OrthoDB" id="4329894at2759"/>
<dbReference type="Gene3D" id="1.25.40.20">
    <property type="entry name" value="Ankyrin repeat-containing domain"/>
    <property type="match status" value="1"/>
</dbReference>
<accession>A0A6A6H6N7</accession>
<sequence>MEHQTPLMLAAIHDQPIIAQKFVERGALIDTQDRFGNNALIHAAATGSVGVTLLLLEHGSDPTIFSKRGFSAVSAAIQYEQKEVSEMIMKSLESAGRLIHHPNSPQPLIIKRAALQNGYEIRLMPNGTPYIYVFPPRHQEAISSTATYNSKDLNALSGSGQPGQFSSNPNLGAGRPEGPKYAPDAWISPQENGLPTPQSSEAHRVEGEGRRSSMDSNRAT</sequence>
<organism evidence="5 6">
    <name type="scientific">Viridothelium virens</name>
    <name type="common">Speckled blister lichen</name>
    <name type="synonym">Trypethelium virens</name>
    <dbReference type="NCBI Taxonomy" id="1048519"/>
    <lineage>
        <taxon>Eukaryota</taxon>
        <taxon>Fungi</taxon>
        <taxon>Dikarya</taxon>
        <taxon>Ascomycota</taxon>
        <taxon>Pezizomycotina</taxon>
        <taxon>Dothideomycetes</taxon>
        <taxon>Dothideomycetes incertae sedis</taxon>
        <taxon>Trypetheliales</taxon>
        <taxon>Trypetheliaceae</taxon>
        <taxon>Viridothelium</taxon>
    </lineage>
</organism>
<dbReference type="Pfam" id="PF12796">
    <property type="entry name" value="Ank_2"/>
    <property type="match status" value="1"/>
</dbReference>
<dbReference type="SUPFAM" id="SSF48403">
    <property type="entry name" value="Ankyrin repeat"/>
    <property type="match status" value="1"/>
</dbReference>
<proteinExistence type="predicted"/>
<dbReference type="Proteomes" id="UP000800092">
    <property type="component" value="Unassembled WGS sequence"/>
</dbReference>
<dbReference type="PROSITE" id="PS50088">
    <property type="entry name" value="ANK_REPEAT"/>
    <property type="match status" value="2"/>
</dbReference>
<keyword evidence="6" id="KW-1185">Reference proteome</keyword>
<dbReference type="SMART" id="SM00248">
    <property type="entry name" value="ANK"/>
    <property type="match status" value="2"/>
</dbReference>
<dbReference type="PANTHER" id="PTHR24166">
    <property type="entry name" value="ROLLING PEBBLES, ISOFORM B"/>
    <property type="match status" value="1"/>
</dbReference>
<evidence type="ECO:0000256" key="4">
    <source>
        <dbReference type="SAM" id="MobiDB-lite"/>
    </source>
</evidence>
<keyword evidence="1" id="KW-0677">Repeat</keyword>
<name>A0A6A6H6N7_VIRVR</name>
<evidence type="ECO:0000256" key="2">
    <source>
        <dbReference type="ARBA" id="ARBA00023043"/>
    </source>
</evidence>
<dbReference type="InterPro" id="IPR036770">
    <property type="entry name" value="Ankyrin_rpt-contain_sf"/>
</dbReference>
<feature type="region of interest" description="Disordered" evidence="4">
    <location>
        <begin position="153"/>
        <end position="220"/>
    </location>
</feature>
<feature type="compositionally biased region" description="Basic and acidic residues" evidence="4">
    <location>
        <begin position="201"/>
        <end position="213"/>
    </location>
</feature>
<gene>
    <name evidence="5" type="ORF">EV356DRAFT_198823</name>
</gene>